<sequence length="596" mass="67489">MQQNSGRIVNRVRRFRQKLEECTLEWDMIAETNRTDHHKRRADFLLFILSFVGASCSDTLPSGHNQILPKPRRLLRKDMDHVTGWLMAPTCAMMISILKEKEEARKIDRTKLAEESAVEGTRCVTSLVYACIRLLKIANVTSFLQQAIVCHPKQKAASAGECLQRNAVRRIPTGWLGNSDVARQGFRTYVDRTVSDRSRSATVCRRGSSTYFVGRRLEAIDTKDPGLFVPNLDGGKANRRTVSGARRQSRSLFVAAGRPYVNHVRREETSGTILDRIATREKPYVSNWDGDKVWIPQERGQIDNNPVGYPENVGYPPRRNVAFCPDNFTIRCIPNMLLIIVILIKECRNIPDDCLEADFLVDLLVRDVFNQHAVCWDKFDPIGWFGSHQNERQLGRQLAAQSSQIKLDLDGIGYDDAESVAHIRRGKQSAGREVALIPFHYAIEGDAATMLITRQGRLQSRTRIDRATILRFNRFYYGSELTVLKDHYVDALLHQRLDLLHHLVAVVTYAYIDSDCLAVIVQLLVQSNLELEGSPCAPRYTADDPASWARTGSCGCPSRRLVELDSGFLICGKICSDARKRSFWKLRPITSSSSRP</sequence>
<gene>
    <name evidence="1" type="ORF">G5I_03935</name>
</gene>
<evidence type="ECO:0000313" key="2">
    <source>
        <dbReference type="Proteomes" id="UP000007755"/>
    </source>
</evidence>
<dbReference type="InParanoid" id="F4WEA3"/>
<keyword evidence="2" id="KW-1185">Reference proteome</keyword>
<protein>
    <submittedName>
        <fullName evidence="1">Uncharacterized protein</fullName>
    </submittedName>
</protein>
<organism evidence="2">
    <name type="scientific">Acromyrmex echinatior</name>
    <name type="common">Panamanian leafcutter ant</name>
    <name type="synonym">Acromyrmex octospinosus echinatior</name>
    <dbReference type="NCBI Taxonomy" id="103372"/>
    <lineage>
        <taxon>Eukaryota</taxon>
        <taxon>Metazoa</taxon>
        <taxon>Ecdysozoa</taxon>
        <taxon>Arthropoda</taxon>
        <taxon>Hexapoda</taxon>
        <taxon>Insecta</taxon>
        <taxon>Pterygota</taxon>
        <taxon>Neoptera</taxon>
        <taxon>Endopterygota</taxon>
        <taxon>Hymenoptera</taxon>
        <taxon>Apocrita</taxon>
        <taxon>Aculeata</taxon>
        <taxon>Formicoidea</taxon>
        <taxon>Formicidae</taxon>
        <taxon>Myrmicinae</taxon>
        <taxon>Acromyrmex</taxon>
    </lineage>
</organism>
<evidence type="ECO:0000313" key="1">
    <source>
        <dbReference type="EMBL" id="EGI67541.1"/>
    </source>
</evidence>
<accession>F4WEA3</accession>
<name>F4WEA3_ACREC</name>
<reference evidence="1" key="1">
    <citation type="submission" date="2011-02" db="EMBL/GenBank/DDBJ databases">
        <title>The genome of the leaf-cutting ant Acromyrmex echinatior suggests key adaptations to social evolution and fungus farming.</title>
        <authorList>
            <person name="Nygaard S."/>
            <person name="Zhang G."/>
        </authorList>
    </citation>
    <scope>NUCLEOTIDE SEQUENCE</scope>
</reference>
<dbReference type="EMBL" id="GL888102">
    <property type="protein sequence ID" value="EGI67541.1"/>
    <property type="molecule type" value="Genomic_DNA"/>
</dbReference>
<proteinExistence type="predicted"/>
<dbReference type="AlphaFoldDB" id="F4WEA3"/>
<dbReference type="Proteomes" id="UP000007755">
    <property type="component" value="Unassembled WGS sequence"/>
</dbReference>